<organism evidence="4">
    <name type="scientific">Eubacterium limosum</name>
    <dbReference type="NCBI Taxonomy" id="1736"/>
    <lineage>
        <taxon>Bacteria</taxon>
        <taxon>Bacillati</taxon>
        <taxon>Bacillota</taxon>
        <taxon>Clostridia</taxon>
        <taxon>Eubacteriales</taxon>
        <taxon>Eubacteriaceae</taxon>
        <taxon>Eubacterium</taxon>
    </lineage>
</organism>
<dbReference type="InterPro" id="IPR001623">
    <property type="entry name" value="DnaJ_domain"/>
</dbReference>
<dbReference type="Pfam" id="PF00226">
    <property type="entry name" value="DnaJ"/>
    <property type="match status" value="1"/>
</dbReference>
<gene>
    <name evidence="4" type="primary">cbpA</name>
    <name evidence="4" type="ORF">ELLFYP34_03635</name>
</gene>
<dbReference type="GO" id="GO:0003677">
    <property type="term" value="F:DNA binding"/>
    <property type="evidence" value="ECO:0007669"/>
    <property type="project" value="UniProtKB-KW"/>
</dbReference>
<dbReference type="GO" id="GO:0006260">
    <property type="term" value="P:DNA replication"/>
    <property type="evidence" value="ECO:0007669"/>
    <property type="project" value="UniProtKB-KW"/>
</dbReference>
<dbReference type="PROSITE" id="PS50076">
    <property type="entry name" value="DNAJ_2"/>
    <property type="match status" value="1"/>
</dbReference>
<feature type="transmembrane region" description="Helical" evidence="2">
    <location>
        <begin position="207"/>
        <end position="226"/>
    </location>
</feature>
<proteinExistence type="predicted"/>
<keyword evidence="4" id="KW-0238">DNA-binding</keyword>
<feature type="domain" description="J" evidence="3">
    <location>
        <begin position="2"/>
        <end position="53"/>
    </location>
</feature>
<dbReference type="InterPro" id="IPR036869">
    <property type="entry name" value="J_dom_sf"/>
</dbReference>
<dbReference type="AlphaFoldDB" id="A0A6N3G052"/>
<dbReference type="CDD" id="cd06257">
    <property type="entry name" value="DnaJ"/>
    <property type="match status" value="1"/>
</dbReference>
<dbReference type="EMBL" id="CACRTR010000016">
    <property type="protein sequence ID" value="VYU57695.1"/>
    <property type="molecule type" value="Genomic_DNA"/>
</dbReference>
<name>A0A6N3G052_EUBLI</name>
<keyword evidence="1" id="KW-0235">DNA replication</keyword>
<protein>
    <submittedName>
        <fullName evidence="4">Curved DNA-binding protein</fullName>
    </submittedName>
</protein>
<evidence type="ECO:0000259" key="3">
    <source>
        <dbReference type="PROSITE" id="PS50076"/>
    </source>
</evidence>
<reference evidence="4" key="1">
    <citation type="submission" date="2019-11" db="EMBL/GenBank/DDBJ databases">
        <authorList>
            <person name="Feng L."/>
        </authorList>
    </citation>
    <scope>NUCLEOTIDE SEQUENCE</scope>
    <source>
        <strain evidence="4">ElimosumLFYP34</strain>
    </source>
</reference>
<evidence type="ECO:0000256" key="2">
    <source>
        <dbReference type="SAM" id="Phobius"/>
    </source>
</evidence>
<dbReference type="SUPFAM" id="SSF46565">
    <property type="entry name" value="Chaperone J-domain"/>
    <property type="match status" value="1"/>
</dbReference>
<dbReference type="SMART" id="SM00271">
    <property type="entry name" value="DnaJ"/>
    <property type="match status" value="1"/>
</dbReference>
<evidence type="ECO:0000256" key="1">
    <source>
        <dbReference type="ARBA" id="ARBA00022705"/>
    </source>
</evidence>
<keyword evidence="2" id="KW-0472">Membrane</keyword>
<dbReference type="Gene3D" id="1.10.287.110">
    <property type="entry name" value="DnaJ domain"/>
    <property type="match status" value="1"/>
</dbReference>
<keyword evidence="2" id="KW-1133">Transmembrane helix</keyword>
<sequence>MDIWKILDIDPTRDLKAIKKAYARLSVKYHPEEHPEEFRQLNDAYKAAVKYAKGNLMAQTIPVLSPAVVSPVSEKEKNTSSQAPEEDMPDFELLIEQGQKKAQEESRCEIDAGLSCVKNLCLKTKKQRLKTLNLFLQSDFFAEFHQDPYFISQFIHILKRCPMDATVNHLIKGGYTSAFFTADGELSCQPLFDFLDKRIKHDSRVRSFITFGIVLIALGAMMVYHFTQSARDAEKYSAANVEAYLEDLYQIDLTVDEPKSVNPEKDPTRSLYPDGRLYTVKTADQSLQDATGFEALWKNNNPEIDLLSDTYARETSDYFAAQCSIDPKGQWVMLNTSFTNLCHLYYSPSEGKEAFVEKFEQYYNAVQTSHYLSQTGQMTVRIQASGSFSASLPLTVDIVKNVPLDRDAFQADFSAYWDEDASKNQLAYQLLNP</sequence>
<evidence type="ECO:0000313" key="4">
    <source>
        <dbReference type="EMBL" id="VYU57695.1"/>
    </source>
</evidence>
<accession>A0A6N3G052</accession>
<keyword evidence="2" id="KW-0812">Transmembrane</keyword>